<keyword evidence="3" id="KW-0067">ATP-binding</keyword>
<organism evidence="6 7">
    <name type="scientific">Methylobacterium aquaticum</name>
    <dbReference type="NCBI Taxonomy" id="270351"/>
    <lineage>
        <taxon>Bacteria</taxon>
        <taxon>Pseudomonadati</taxon>
        <taxon>Pseudomonadota</taxon>
        <taxon>Alphaproteobacteria</taxon>
        <taxon>Hyphomicrobiales</taxon>
        <taxon>Methylobacteriaceae</taxon>
        <taxon>Methylobacterium</taxon>
    </lineage>
</organism>
<evidence type="ECO:0000256" key="1">
    <source>
        <dbReference type="ARBA" id="ARBA00008059"/>
    </source>
</evidence>
<dbReference type="SMART" id="SM00382">
    <property type="entry name" value="AAA"/>
    <property type="match status" value="1"/>
</dbReference>
<accession>A0A0C6FNG4</accession>
<dbReference type="GO" id="GO:0005524">
    <property type="term" value="F:ATP binding"/>
    <property type="evidence" value="ECO:0007669"/>
    <property type="project" value="UniProtKB-KW"/>
</dbReference>
<gene>
    <name evidence="5" type="ORF">Maq22A_2p40150</name>
    <name evidence="6" type="ORF">Maq22A_2p40445</name>
</gene>
<evidence type="ECO:0000256" key="2">
    <source>
        <dbReference type="ARBA" id="ARBA00022741"/>
    </source>
</evidence>
<dbReference type="EMBL" id="AP014706">
    <property type="protein sequence ID" value="BAQ49888.1"/>
    <property type="molecule type" value="Genomic_DNA"/>
</dbReference>
<reference evidence="6 7" key="1">
    <citation type="journal article" date="2015" name="Genome Announc.">
        <title>Complete Genome Sequence of Methylobacterium aquaticum Strain 22A, Isolated from Racomitrium japonicum Moss.</title>
        <authorList>
            <person name="Tani A."/>
            <person name="Ogura Y."/>
            <person name="Hayashi T."/>
            <person name="Kimbara K."/>
        </authorList>
    </citation>
    <scope>NUCLEOTIDE SEQUENCE [LARGE SCALE GENOMIC DNA]</scope>
    <source>
        <strain evidence="6 7">MA-22A</strain>
        <plasmid evidence="7">Plasmid pMaq22A_2p DNA</plasmid>
        <plasmid evidence="6">pMaq22A_2p</plasmid>
    </source>
</reference>
<dbReference type="PANTHER" id="PTHR30050">
    <property type="entry name" value="CHROMOSOMAL REPLICATION INITIATOR PROTEIN DNAA"/>
    <property type="match status" value="1"/>
</dbReference>
<evidence type="ECO:0000313" key="7">
    <source>
        <dbReference type="Proteomes" id="UP000061432"/>
    </source>
</evidence>
<dbReference type="InterPro" id="IPR002611">
    <property type="entry name" value="IstB_ATP-bd"/>
</dbReference>
<dbReference type="AlphaFoldDB" id="A0A0C6FNG4"/>
<dbReference type="KEGG" id="maqu:Maq22A_2p40150"/>
<dbReference type="InterPro" id="IPR003593">
    <property type="entry name" value="AAA+_ATPase"/>
</dbReference>
<dbReference type="SUPFAM" id="SSF52540">
    <property type="entry name" value="P-loop containing nucleoside triphosphate hydrolases"/>
    <property type="match status" value="1"/>
</dbReference>
<dbReference type="InterPro" id="IPR047661">
    <property type="entry name" value="IstB"/>
</dbReference>
<evidence type="ECO:0000313" key="5">
    <source>
        <dbReference type="EMBL" id="BAQ49836.1"/>
    </source>
</evidence>
<sequence>MMERQQILATMGELKLFGMKAAYDEIIKVALKRSHEPQQIVGDLLQAEISEKQARSIRYQMTIAKLPLAKDLAEFAFAGTPINEGLVRDLCGGEFLAHQRNVVLVGGTGTGKTHLAIAVARSCIRDGARARFYTVVDLVNRLEAEARAGRQGRIADHLARLDLVVLDELGYLPFAQSGGQLLFHLISRLYETTSIVVTTNLAFGEWPSVFAGDAKMTTALLDRLTHHCEIVETGNESWRFKNRA</sequence>
<protein>
    <submittedName>
        <fullName evidence="6">ATPase</fullName>
    </submittedName>
</protein>
<dbReference type="KEGG" id="maqu:Maq22A_2p40445"/>
<proteinExistence type="inferred from homology"/>
<dbReference type="PANTHER" id="PTHR30050:SF4">
    <property type="entry name" value="ATP-BINDING PROTEIN RV3427C IN INSERTION SEQUENCE-RELATED"/>
    <property type="match status" value="1"/>
</dbReference>
<evidence type="ECO:0000313" key="6">
    <source>
        <dbReference type="EMBL" id="BAQ49888.1"/>
    </source>
</evidence>
<dbReference type="PATRIC" id="fig|270351.10.peg.6959"/>
<evidence type="ECO:0000259" key="4">
    <source>
        <dbReference type="SMART" id="SM00382"/>
    </source>
</evidence>
<dbReference type="EMBL" id="AP014706">
    <property type="protein sequence ID" value="BAQ49836.1"/>
    <property type="molecule type" value="Genomic_DNA"/>
</dbReference>
<geneLocation type="plasmid" evidence="7">
    <name>pMaq22A_2p DNA</name>
</geneLocation>
<geneLocation type="plasmid" evidence="6">
    <name>pMaq22A_2p</name>
</geneLocation>
<dbReference type="InterPro" id="IPR027417">
    <property type="entry name" value="P-loop_NTPase"/>
</dbReference>
<dbReference type="NCBIfam" id="NF038214">
    <property type="entry name" value="IS21_help_AAA"/>
    <property type="match status" value="1"/>
</dbReference>
<dbReference type="Pfam" id="PF01695">
    <property type="entry name" value="IstB_IS21"/>
    <property type="match status" value="1"/>
</dbReference>
<comment type="similarity">
    <text evidence="1">Belongs to the IS21/IS1162 putative ATP-binding protein family.</text>
</comment>
<reference evidence="7" key="2">
    <citation type="submission" date="2015-01" db="EMBL/GenBank/DDBJ databases">
        <title>Complete genome sequence of Methylobacterium aquaticum strain 22A.</title>
        <authorList>
            <person name="Tani A."/>
            <person name="Ogura Y."/>
            <person name="Hayashi T."/>
        </authorList>
    </citation>
    <scope>NUCLEOTIDE SEQUENCE [LARGE SCALE GENOMIC DNA]</scope>
    <source>
        <strain evidence="7">MA-22A</strain>
        <plasmid evidence="7">Plasmid pMaq22A_2p DNA</plasmid>
    </source>
</reference>
<feature type="domain" description="AAA+ ATPase" evidence="4">
    <location>
        <begin position="98"/>
        <end position="235"/>
    </location>
</feature>
<evidence type="ECO:0000256" key="3">
    <source>
        <dbReference type="ARBA" id="ARBA00022840"/>
    </source>
</evidence>
<dbReference type="CDD" id="cd00009">
    <property type="entry name" value="AAA"/>
    <property type="match status" value="1"/>
</dbReference>
<dbReference type="InterPro" id="IPR028350">
    <property type="entry name" value="DNAC/IstB-like"/>
</dbReference>
<dbReference type="Gene3D" id="3.40.50.300">
    <property type="entry name" value="P-loop containing nucleotide triphosphate hydrolases"/>
    <property type="match status" value="1"/>
</dbReference>
<keyword evidence="6" id="KW-0614">Plasmid</keyword>
<name>A0A0C6FNG4_9HYPH</name>
<dbReference type="Proteomes" id="UP000061432">
    <property type="component" value="Plasmid pMaq22A_2p"/>
</dbReference>
<keyword evidence="2" id="KW-0547">Nucleotide-binding</keyword>
<dbReference type="PIRSF" id="PIRSF003073">
    <property type="entry name" value="DNAC_TnpB_IstB"/>
    <property type="match status" value="1"/>
</dbReference>
<dbReference type="GO" id="GO:0006260">
    <property type="term" value="P:DNA replication"/>
    <property type="evidence" value="ECO:0007669"/>
    <property type="project" value="TreeGrafter"/>
</dbReference>